<name>A0A371RLU6_9PROT</name>
<reference evidence="9 10" key="1">
    <citation type="submission" date="2018-08" db="EMBL/GenBank/DDBJ databases">
        <title>Parvularcula sp. SM1705, isolated from surface water of the South Sea China.</title>
        <authorList>
            <person name="Sun L."/>
        </authorList>
    </citation>
    <scope>NUCLEOTIDE SEQUENCE [LARGE SCALE GENOMIC DNA]</scope>
    <source>
        <strain evidence="9 10">SM1705</strain>
    </source>
</reference>
<comment type="function">
    <text evidence="7">Thiolesterase that catalyzes the hydrolysis of S-D-lactoyl-glutathione to form glutathione and D-lactic acid.</text>
</comment>
<organism evidence="9 10">
    <name type="scientific">Parvularcula marina</name>
    <dbReference type="NCBI Taxonomy" id="2292771"/>
    <lineage>
        <taxon>Bacteria</taxon>
        <taxon>Pseudomonadati</taxon>
        <taxon>Pseudomonadota</taxon>
        <taxon>Alphaproteobacteria</taxon>
        <taxon>Parvularculales</taxon>
        <taxon>Parvularculaceae</taxon>
        <taxon>Parvularcula</taxon>
    </lineage>
</organism>
<dbReference type="AlphaFoldDB" id="A0A371RLU6"/>
<evidence type="ECO:0000256" key="1">
    <source>
        <dbReference type="ARBA" id="ARBA00001623"/>
    </source>
</evidence>
<dbReference type="NCBIfam" id="TIGR03413">
    <property type="entry name" value="GSH_gloB"/>
    <property type="match status" value="1"/>
</dbReference>
<dbReference type="Pfam" id="PF16123">
    <property type="entry name" value="HAGH_C"/>
    <property type="match status" value="1"/>
</dbReference>
<comment type="caution">
    <text evidence="9">The sequence shown here is derived from an EMBL/GenBank/DDBJ whole genome shotgun (WGS) entry which is preliminary data.</text>
</comment>
<feature type="binding site" evidence="7">
    <location>
        <position position="119"/>
    </location>
    <ligand>
        <name>Zn(2+)</name>
        <dbReference type="ChEBI" id="CHEBI:29105"/>
        <label>1</label>
    </ligand>
</feature>
<comment type="pathway">
    <text evidence="2 7">Secondary metabolite metabolism; methylglyoxal degradation; (R)-lactate from methylglyoxal: step 2/2.</text>
</comment>
<evidence type="ECO:0000313" key="9">
    <source>
        <dbReference type="EMBL" id="RFB06427.1"/>
    </source>
</evidence>
<sequence length="260" mass="28140">MKRTYGPLTVVQFPCLKDNYGFLLREEGSGKTACVDTPDADAIAAELDRQGWGLDLILNTHWHFDHTGGNEALKTRFGAQIIGPSGEGDRIPGRDRAVCDGDEVALGDVIFRVIDTPGHTMGHICYLFDEGHVGFVGDTLFSLGCGRLFEGSPEQMWASLSKLKALPADMTLYCAHEYTAANATFADSLGEENAALAARIGEVKTLREKGEPTVPMTLATELETNPFLRADAPSMQAAIGMGEAAPAEVFAEIRRRKDSF</sequence>
<dbReference type="GO" id="GO:0046872">
    <property type="term" value="F:metal ion binding"/>
    <property type="evidence" value="ECO:0007669"/>
    <property type="project" value="UniProtKB-KW"/>
</dbReference>
<comment type="subunit">
    <text evidence="7">Monomer.</text>
</comment>
<evidence type="ECO:0000259" key="8">
    <source>
        <dbReference type="SMART" id="SM00849"/>
    </source>
</evidence>
<feature type="binding site" evidence="7">
    <location>
        <position position="176"/>
    </location>
    <ligand>
        <name>Zn(2+)</name>
        <dbReference type="ChEBI" id="CHEBI:29105"/>
        <label>2</label>
    </ligand>
</feature>
<feature type="domain" description="Metallo-beta-lactamase" evidence="8">
    <location>
        <begin position="18"/>
        <end position="176"/>
    </location>
</feature>
<dbReference type="Proteomes" id="UP000264589">
    <property type="component" value="Unassembled WGS sequence"/>
</dbReference>
<dbReference type="InterPro" id="IPR036866">
    <property type="entry name" value="RibonucZ/Hydroxyglut_hydro"/>
</dbReference>
<dbReference type="EMBL" id="QUQO01000001">
    <property type="protein sequence ID" value="RFB06427.1"/>
    <property type="molecule type" value="Genomic_DNA"/>
</dbReference>
<protein>
    <recommendedName>
        <fullName evidence="7">Hydroxyacylglutathione hydrolase</fullName>
        <ecNumber evidence="7">3.1.2.6</ecNumber>
    </recommendedName>
    <alternativeName>
        <fullName evidence="7">Glyoxalase II</fullName>
        <shortName evidence="7">Glx II</shortName>
    </alternativeName>
</protein>
<dbReference type="GO" id="GO:0004416">
    <property type="term" value="F:hydroxyacylglutathione hydrolase activity"/>
    <property type="evidence" value="ECO:0007669"/>
    <property type="project" value="UniProtKB-UniRule"/>
</dbReference>
<feature type="binding site" evidence="7">
    <location>
        <position position="61"/>
    </location>
    <ligand>
        <name>Zn(2+)</name>
        <dbReference type="ChEBI" id="CHEBI:29105"/>
        <label>1</label>
    </ligand>
</feature>
<dbReference type="Gene3D" id="3.60.15.10">
    <property type="entry name" value="Ribonuclease Z/Hydroxyacylglutathione hydrolase-like"/>
    <property type="match status" value="1"/>
</dbReference>
<dbReference type="PANTHER" id="PTHR43705">
    <property type="entry name" value="HYDROXYACYLGLUTATHIONE HYDROLASE"/>
    <property type="match status" value="1"/>
</dbReference>
<dbReference type="GO" id="GO:0019243">
    <property type="term" value="P:methylglyoxal catabolic process to D-lactate via S-lactoyl-glutathione"/>
    <property type="evidence" value="ECO:0007669"/>
    <property type="project" value="UniProtKB-UniRule"/>
</dbReference>
<feature type="binding site" evidence="7">
    <location>
        <position position="66"/>
    </location>
    <ligand>
        <name>Zn(2+)</name>
        <dbReference type="ChEBI" id="CHEBI:29105"/>
        <label>2</label>
    </ligand>
</feature>
<keyword evidence="4 7" id="KW-0479">Metal-binding</keyword>
<dbReference type="EC" id="3.1.2.6" evidence="7"/>
<dbReference type="FunCoup" id="A0A371RLU6">
    <property type="interactions" value="387"/>
</dbReference>
<keyword evidence="6 7" id="KW-0862">Zinc</keyword>
<comment type="cofactor">
    <cofactor evidence="7">
        <name>Zn(2+)</name>
        <dbReference type="ChEBI" id="CHEBI:29105"/>
    </cofactor>
    <text evidence="7">Binds 2 Zn(2+) ions per subunit.</text>
</comment>
<dbReference type="SUPFAM" id="SSF56281">
    <property type="entry name" value="Metallo-hydrolase/oxidoreductase"/>
    <property type="match status" value="1"/>
</dbReference>
<evidence type="ECO:0000313" key="10">
    <source>
        <dbReference type="Proteomes" id="UP000264589"/>
    </source>
</evidence>
<dbReference type="OrthoDB" id="9802248at2"/>
<keyword evidence="10" id="KW-1185">Reference proteome</keyword>
<dbReference type="InterPro" id="IPR035680">
    <property type="entry name" value="Clx_II_MBL"/>
</dbReference>
<gene>
    <name evidence="7 9" type="primary">gloB</name>
    <name evidence="9" type="ORF">DX908_10310</name>
</gene>
<accession>A0A371RLU6</accession>
<evidence type="ECO:0000256" key="5">
    <source>
        <dbReference type="ARBA" id="ARBA00022801"/>
    </source>
</evidence>
<evidence type="ECO:0000256" key="7">
    <source>
        <dbReference type="HAMAP-Rule" id="MF_01374"/>
    </source>
</evidence>
<feature type="binding site" evidence="7">
    <location>
        <position position="138"/>
    </location>
    <ligand>
        <name>Zn(2+)</name>
        <dbReference type="ChEBI" id="CHEBI:29105"/>
        <label>2</label>
    </ligand>
</feature>
<dbReference type="SMART" id="SM00849">
    <property type="entry name" value="Lactamase_B"/>
    <property type="match status" value="1"/>
</dbReference>
<dbReference type="HAMAP" id="MF_01374">
    <property type="entry name" value="Glyoxalase_2"/>
    <property type="match status" value="1"/>
</dbReference>
<evidence type="ECO:0000256" key="3">
    <source>
        <dbReference type="ARBA" id="ARBA00006759"/>
    </source>
</evidence>
<dbReference type="InterPro" id="IPR017782">
    <property type="entry name" value="Hydroxyacylglutathione_Hdrlase"/>
</dbReference>
<feature type="binding site" evidence="7">
    <location>
        <position position="138"/>
    </location>
    <ligand>
        <name>Zn(2+)</name>
        <dbReference type="ChEBI" id="CHEBI:29105"/>
        <label>1</label>
    </ligand>
</feature>
<dbReference type="UniPathway" id="UPA00619">
    <property type="reaction ID" value="UER00676"/>
</dbReference>
<dbReference type="PANTHER" id="PTHR43705:SF1">
    <property type="entry name" value="HYDROXYACYLGLUTATHIONE HYDROLASE GLOB"/>
    <property type="match status" value="1"/>
</dbReference>
<dbReference type="PIRSF" id="PIRSF005457">
    <property type="entry name" value="Glx"/>
    <property type="match status" value="1"/>
</dbReference>
<dbReference type="CDD" id="cd07723">
    <property type="entry name" value="hydroxyacylglutathione_hydrolase_MBL-fold"/>
    <property type="match status" value="1"/>
</dbReference>
<keyword evidence="5 7" id="KW-0378">Hydrolase</keyword>
<dbReference type="RefSeq" id="WP_116393060.1">
    <property type="nucleotide sequence ID" value="NZ_QUQO01000001.1"/>
</dbReference>
<dbReference type="InterPro" id="IPR050110">
    <property type="entry name" value="Glyoxalase_II_hydrolase"/>
</dbReference>
<comment type="similarity">
    <text evidence="3 7">Belongs to the metallo-beta-lactamase superfamily. Glyoxalase II family.</text>
</comment>
<evidence type="ECO:0000256" key="2">
    <source>
        <dbReference type="ARBA" id="ARBA00004963"/>
    </source>
</evidence>
<dbReference type="InParanoid" id="A0A371RLU6"/>
<proteinExistence type="inferred from homology"/>
<dbReference type="InterPro" id="IPR032282">
    <property type="entry name" value="HAGH_C"/>
</dbReference>
<evidence type="ECO:0000256" key="6">
    <source>
        <dbReference type="ARBA" id="ARBA00022833"/>
    </source>
</evidence>
<feature type="binding site" evidence="7">
    <location>
        <position position="65"/>
    </location>
    <ligand>
        <name>Zn(2+)</name>
        <dbReference type="ChEBI" id="CHEBI:29105"/>
        <label>2</label>
    </ligand>
</feature>
<dbReference type="InterPro" id="IPR001279">
    <property type="entry name" value="Metallo-B-lactamas"/>
</dbReference>
<dbReference type="Pfam" id="PF00753">
    <property type="entry name" value="Lactamase_B"/>
    <property type="match status" value="1"/>
</dbReference>
<feature type="binding site" evidence="7">
    <location>
        <position position="63"/>
    </location>
    <ligand>
        <name>Zn(2+)</name>
        <dbReference type="ChEBI" id="CHEBI:29105"/>
        <label>1</label>
    </ligand>
</feature>
<evidence type="ECO:0000256" key="4">
    <source>
        <dbReference type="ARBA" id="ARBA00022723"/>
    </source>
</evidence>
<comment type="catalytic activity">
    <reaction evidence="1 7">
        <text>an S-(2-hydroxyacyl)glutathione + H2O = a 2-hydroxy carboxylate + glutathione + H(+)</text>
        <dbReference type="Rhea" id="RHEA:21864"/>
        <dbReference type="ChEBI" id="CHEBI:15377"/>
        <dbReference type="ChEBI" id="CHEBI:15378"/>
        <dbReference type="ChEBI" id="CHEBI:57925"/>
        <dbReference type="ChEBI" id="CHEBI:58896"/>
        <dbReference type="ChEBI" id="CHEBI:71261"/>
        <dbReference type="EC" id="3.1.2.6"/>
    </reaction>
</comment>